<comment type="caution">
    <text evidence="5">The sequence shown here is derived from an EMBL/GenBank/DDBJ whole genome shotgun (WGS) entry which is preliminary data.</text>
</comment>
<gene>
    <name evidence="5" type="ORF">E6H01_00640</name>
</gene>
<dbReference type="Gene3D" id="3.20.20.370">
    <property type="entry name" value="Glycoside hydrolase/deacetylase"/>
    <property type="match status" value="1"/>
</dbReference>
<dbReference type="InterPro" id="IPR002509">
    <property type="entry name" value="NODB_dom"/>
</dbReference>
<evidence type="ECO:0000256" key="1">
    <source>
        <dbReference type="ARBA" id="ARBA00004613"/>
    </source>
</evidence>
<dbReference type="GO" id="GO:0005576">
    <property type="term" value="C:extracellular region"/>
    <property type="evidence" value="ECO:0007669"/>
    <property type="project" value="UniProtKB-SubCell"/>
</dbReference>
<keyword evidence="2" id="KW-0732">Signal</keyword>
<dbReference type="GO" id="GO:0016810">
    <property type="term" value="F:hydrolase activity, acting on carbon-nitrogen (but not peptide) bonds"/>
    <property type="evidence" value="ECO:0007669"/>
    <property type="project" value="InterPro"/>
</dbReference>
<dbReference type="PANTHER" id="PTHR34216:SF3">
    <property type="entry name" value="POLY-BETA-1,6-N-ACETYL-D-GLUCOSAMINE N-DEACETYLASE"/>
    <property type="match status" value="1"/>
</dbReference>
<reference evidence="5 6" key="1">
    <citation type="journal article" date="2019" name="Nat. Microbiol.">
        <title>Mediterranean grassland soil C-N compound turnover is dependent on rainfall and depth, and is mediated by genomically divergent microorganisms.</title>
        <authorList>
            <person name="Diamond S."/>
            <person name="Andeer P.F."/>
            <person name="Li Z."/>
            <person name="Crits-Christoph A."/>
            <person name="Burstein D."/>
            <person name="Anantharaman K."/>
            <person name="Lane K.R."/>
            <person name="Thomas B.C."/>
            <person name="Pan C."/>
            <person name="Northen T.R."/>
            <person name="Banfield J.F."/>
        </authorList>
    </citation>
    <scope>NUCLEOTIDE SEQUENCE [LARGE SCALE GENOMIC DNA]</scope>
    <source>
        <strain evidence="5">NP_4</strain>
    </source>
</reference>
<dbReference type="PANTHER" id="PTHR34216">
    <property type="match status" value="1"/>
</dbReference>
<sequence>MLTIVMYHYVRDLARTRFPEIRGLSTHRFEGQLDYLTKHYTVCRPDEVVAAVQGDTVLPPNACLLTFDDGLKDHYTTVFPRLEERGIAAVFCPAVRPVQEHTVLDVHMIHFVLASVHDPRRLVDEVLSLVEAHRSAVALPDPLTLYRMGAGPGRFDSPDVTFLKRLLQRVLPPRVRADICRALFQRYVSADLPSFAEELYMDLAQLRCLARYGMAIGGHGYGHDWLESLAPAEQREDIRQTMSLLEAVIGRRPTNWIMSYPYGSYSKHTLDLLQEAGCAVGLTTRVGLVPDLSSPLELARLDTNDLPCAGDAPLSEWTKRGREPVEAGAAQPR</sequence>
<comment type="subcellular location">
    <subcellularLocation>
        <location evidence="1">Secreted</location>
    </subcellularLocation>
</comment>
<dbReference type="InterPro" id="IPR011330">
    <property type="entry name" value="Glyco_hydro/deAcase_b/a-brl"/>
</dbReference>
<dbReference type="GO" id="GO:0005975">
    <property type="term" value="P:carbohydrate metabolic process"/>
    <property type="evidence" value="ECO:0007669"/>
    <property type="project" value="InterPro"/>
</dbReference>
<dbReference type="AlphaFoldDB" id="A0A537LFL2"/>
<feature type="domain" description="NodB homology" evidence="4">
    <location>
        <begin position="61"/>
        <end position="333"/>
    </location>
</feature>
<dbReference type="Pfam" id="PF01522">
    <property type="entry name" value="Polysacc_deac_1"/>
    <property type="match status" value="1"/>
</dbReference>
<dbReference type="SUPFAM" id="SSF88713">
    <property type="entry name" value="Glycoside hydrolase/deacetylase"/>
    <property type="match status" value="1"/>
</dbReference>
<name>A0A537LFL2_9BACT</name>
<evidence type="ECO:0000313" key="5">
    <source>
        <dbReference type="EMBL" id="TMJ06742.1"/>
    </source>
</evidence>
<proteinExistence type="predicted"/>
<evidence type="ECO:0000256" key="2">
    <source>
        <dbReference type="ARBA" id="ARBA00022729"/>
    </source>
</evidence>
<feature type="region of interest" description="Disordered" evidence="3">
    <location>
        <begin position="312"/>
        <end position="333"/>
    </location>
</feature>
<evidence type="ECO:0000259" key="4">
    <source>
        <dbReference type="PROSITE" id="PS51677"/>
    </source>
</evidence>
<evidence type="ECO:0000313" key="6">
    <source>
        <dbReference type="Proteomes" id="UP000319353"/>
    </source>
</evidence>
<organism evidence="5 6">
    <name type="scientific">Candidatus Segetimicrobium genomatis</name>
    <dbReference type="NCBI Taxonomy" id="2569760"/>
    <lineage>
        <taxon>Bacteria</taxon>
        <taxon>Bacillati</taxon>
        <taxon>Candidatus Sysuimicrobiota</taxon>
        <taxon>Candidatus Sysuimicrobiia</taxon>
        <taxon>Candidatus Sysuimicrobiales</taxon>
        <taxon>Candidatus Segetimicrobiaceae</taxon>
        <taxon>Candidatus Segetimicrobium</taxon>
    </lineage>
</organism>
<dbReference type="CDD" id="cd10971">
    <property type="entry name" value="CE4_DAC_u2_5s"/>
    <property type="match status" value="1"/>
</dbReference>
<dbReference type="Proteomes" id="UP000319353">
    <property type="component" value="Unassembled WGS sequence"/>
</dbReference>
<accession>A0A537LFL2</accession>
<evidence type="ECO:0000256" key="3">
    <source>
        <dbReference type="SAM" id="MobiDB-lite"/>
    </source>
</evidence>
<dbReference type="PROSITE" id="PS51677">
    <property type="entry name" value="NODB"/>
    <property type="match status" value="1"/>
</dbReference>
<dbReference type="InterPro" id="IPR051398">
    <property type="entry name" value="Polysacch_Deacetylase"/>
</dbReference>
<protein>
    <submittedName>
        <fullName evidence="5">Polysaccharide deacetylase</fullName>
    </submittedName>
</protein>
<dbReference type="EMBL" id="VBAL01000009">
    <property type="protein sequence ID" value="TMJ06742.1"/>
    <property type="molecule type" value="Genomic_DNA"/>
</dbReference>